<dbReference type="GO" id="GO:0006298">
    <property type="term" value="P:mismatch repair"/>
    <property type="evidence" value="ECO:0007669"/>
    <property type="project" value="InterPro"/>
</dbReference>
<dbReference type="InterPro" id="IPR053276">
    <property type="entry name" value="MtDNA_mismatch_repair_MutS"/>
</dbReference>
<evidence type="ECO:0000259" key="2">
    <source>
        <dbReference type="PROSITE" id="PS50222"/>
    </source>
</evidence>
<dbReference type="PROSITE" id="PS50222">
    <property type="entry name" value="EF_HAND_2"/>
    <property type="match status" value="1"/>
</dbReference>
<reference evidence="3 4" key="1">
    <citation type="journal article" date="2019" name="Plant Biotechnol. J.">
        <title>The red bayberry genome and genetic basis of sex determination.</title>
        <authorList>
            <person name="Jia H.M."/>
            <person name="Jia H.J."/>
            <person name="Cai Q.L."/>
            <person name="Wang Y."/>
            <person name="Zhao H.B."/>
            <person name="Yang W.F."/>
            <person name="Wang G.Y."/>
            <person name="Li Y.H."/>
            <person name="Zhan D.L."/>
            <person name="Shen Y.T."/>
            <person name="Niu Q.F."/>
            <person name="Chang L."/>
            <person name="Qiu J."/>
            <person name="Zhao L."/>
            <person name="Xie H.B."/>
            <person name="Fu W.Y."/>
            <person name="Jin J."/>
            <person name="Li X.W."/>
            <person name="Jiao Y."/>
            <person name="Zhou C.C."/>
            <person name="Tu T."/>
            <person name="Chai C.Y."/>
            <person name="Gao J.L."/>
            <person name="Fan L.J."/>
            <person name="van de Weg E."/>
            <person name="Wang J.Y."/>
            <person name="Gao Z.S."/>
        </authorList>
    </citation>
    <scope>NUCLEOTIDE SEQUENCE [LARGE SCALE GENOMIC DNA]</scope>
    <source>
        <tissue evidence="3">Leaves</tissue>
    </source>
</reference>
<keyword evidence="4" id="KW-1185">Reference proteome</keyword>
<dbReference type="InterPro" id="IPR002048">
    <property type="entry name" value="EF_hand_dom"/>
</dbReference>
<name>A0A6A1W278_9ROSI</name>
<dbReference type="InterPro" id="IPR007695">
    <property type="entry name" value="DNA_mismatch_repair_MutS-lik_N"/>
</dbReference>
<evidence type="ECO:0000313" key="4">
    <source>
        <dbReference type="Proteomes" id="UP000516437"/>
    </source>
</evidence>
<dbReference type="EMBL" id="RXIC02000021">
    <property type="protein sequence ID" value="KAB1219312.1"/>
    <property type="molecule type" value="Genomic_DNA"/>
</dbReference>
<protein>
    <submittedName>
        <fullName evidence="3">DNA mismatch repair protein MSH1, mitochondrial</fullName>
    </submittedName>
</protein>
<dbReference type="PANTHER" id="PTHR48448">
    <property type="entry name" value="MUTL PROTEIN ISOFORM 1"/>
    <property type="match status" value="1"/>
</dbReference>
<accession>A0A6A1W278</accession>
<dbReference type="SUPFAM" id="SSF47473">
    <property type="entry name" value="EF-hand"/>
    <property type="match status" value="1"/>
</dbReference>
<dbReference type="PANTHER" id="PTHR48448:SF1">
    <property type="entry name" value="MUTL PROTEIN ISOFORM 1"/>
    <property type="match status" value="1"/>
</dbReference>
<dbReference type="GO" id="GO:0030983">
    <property type="term" value="F:mismatched DNA binding"/>
    <property type="evidence" value="ECO:0007669"/>
    <property type="project" value="InterPro"/>
</dbReference>
<dbReference type="SUPFAM" id="SSF55271">
    <property type="entry name" value="DNA repair protein MutS, domain I"/>
    <property type="match status" value="1"/>
</dbReference>
<dbReference type="PROSITE" id="PS00018">
    <property type="entry name" value="EF_HAND_1"/>
    <property type="match status" value="2"/>
</dbReference>
<comment type="caution">
    <text evidence="3">The sequence shown here is derived from an EMBL/GenBank/DDBJ whole genome shotgun (WGS) entry which is preliminary data.</text>
</comment>
<dbReference type="GO" id="GO:0005509">
    <property type="term" value="F:calcium ion binding"/>
    <property type="evidence" value="ECO:0007669"/>
    <property type="project" value="InterPro"/>
</dbReference>
<gene>
    <name evidence="3" type="ORF">CJ030_MR3G001205</name>
</gene>
<proteinExistence type="predicted"/>
<dbReference type="Proteomes" id="UP000516437">
    <property type="component" value="Chromosome 3"/>
</dbReference>
<dbReference type="Gene3D" id="1.10.238.10">
    <property type="entry name" value="EF-hand"/>
    <property type="match status" value="1"/>
</dbReference>
<sequence length="362" mass="42164">MQLTGPKTYNNEDLHEAALAYYNNAPRDLQRLAWNFYLALDRDGDGRVSFIEYINFFQQSYVWIRPNFFRDLDRDRDGSLDFWEVLTLYYTVKTRYSSRQLEKVCCFKNEKVLRGNSKTTKKAKASNNALNDKDLSHLLWWKEPKRTLNWEILQFKSRFPREVLLCRVGDFYEAIGIDACILVEYAGLNPFGGLRSDSIPRAGCPVVNLRQTLDDLTRNGYSVVINTNQLSVQKSKSEQRLNLAETKEKILQNDSMPKIKAKGENIARKSEQRLLAETKVATENQVKEKILQHNDLPHLLLKSEQRLNLARQRRKYCRMIQRRKSRLKEKILLGNQSNDCYAETKVATENQVKEKISAVLAS</sequence>
<organism evidence="3 4">
    <name type="scientific">Morella rubra</name>
    <name type="common">Chinese bayberry</name>
    <dbReference type="NCBI Taxonomy" id="262757"/>
    <lineage>
        <taxon>Eukaryota</taxon>
        <taxon>Viridiplantae</taxon>
        <taxon>Streptophyta</taxon>
        <taxon>Embryophyta</taxon>
        <taxon>Tracheophyta</taxon>
        <taxon>Spermatophyta</taxon>
        <taxon>Magnoliopsida</taxon>
        <taxon>eudicotyledons</taxon>
        <taxon>Gunneridae</taxon>
        <taxon>Pentapetalae</taxon>
        <taxon>rosids</taxon>
        <taxon>fabids</taxon>
        <taxon>Fagales</taxon>
        <taxon>Myricaceae</taxon>
        <taxon>Morella</taxon>
    </lineage>
</organism>
<dbReference type="InterPro" id="IPR011992">
    <property type="entry name" value="EF-hand-dom_pair"/>
</dbReference>
<dbReference type="Pfam" id="PF01624">
    <property type="entry name" value="MutS_I"/>
    <property type="match status" value="1"/>
</dbReference>
<dbReference type="AlphaFoldDB" id="A0A6A1W278"/>
<evidence type="ECO:0000256" key="1">
    <source>
        <dbReference type="ARBA" id="ARBA00022837"/>
    </source>
</evidence>
<dbReference type="Pfam" id="PF13202">
    <property type="entry name" value="EF-hand_5"/>
    <property type="match status" value="2"/>
</dbReference>
<dbReference type="InterPro" id="IPR018247">
    <property type="entry name" value="EF_Hand_1_Ca_BS"/>
</dbReference>
<dbReference type="InterPro" id="IPR016151">
    <property type="entry name" value="DNA_mismatch_repair_MutS_N"/>
</dbReference>
<keyword evidence="1" id="KW-0106">Calcium</keyword>
<feature type="domain" description="EF-hand" evidence="2">
    <location>
        <begin position="28"/>
        <end position="63"/>
    </location>
</feature>
<dbReference type="OrthoDB" id="10252754at2759"/>
<dbReference type="GO" id="GO:0005524">
    <property type="term" value="F:ATP binding"/>
    <property type="evidence" value="ECO:0007669"/>
    <property type="project" value="InterPro"/>
</dbReference>
<dbReference type="Gene3D" id="3.40.1170.10">
    <property type="entry name" value="DNA repair protein MutS, domain I"/>
    <property type="match status" value="1"/>
</dbReference>
<evidence type="ECO:0000313" key="3">
    <source>
        <dbReference type="EMBL" id="KAB1219312.1"/>
    </source>
</evidence>